<evidence type="ECO:0000256" key="1">
    <source>
        <dbReference type="SAM" id="SignalP"/>
    </source>
</evidence>
<reference evidence="3" key="1">
    <citation type="submission" date="2016-11" db="EMBL/GenBank/DDBJ databases">
        <authorList>
            <person name="Varghese N."/>
            <person name="Submissions S."/>
        </authorList>
    </citation>
    <scope>NUCLEOTIDE SEQUENCE [LARGE SCALE GENOMIC DNA]</scope>
    <source>
        <strain evidence="3">Sac-22</strain>
    </source>
</reference>
<accession>A0A1M7M739</accession>
<evidence type="ECO:0000313" key="3">
    <source>
        <dbReference type="Proteomes" id="UP000184339"/>
    </source>
</evidence>
<dbReference type="AlphaFoldDB" id="A0A1M7M739"/>
<name>A0A1M7M739_9BURK</name>
<dbReference type="Proteomes" id="UP000184339">
    <property type="component" value="Unassembled WGS sequence"/>
</dbReference>
<proteinExistence type="predicted"/>
<dbReference type="RefSeq" id="WP_072782777.1">
    <property type="nucleotide sequence ID" value="NZ_FRCX01000003.1"/>
</dbReference>
<keyword evidence="3" id="KW-1185">Reference proteome</keyword>
<keyword evidence="1" id="KW-0732">Signal</keyword>
<gene>
    <name evidence="2" type="ORF">SAMN05192549_10350</name>
</gene>
<protein>
    <recommendedName>
        <fullName evidence="4">Sel1 repeat family protein</fullName>
    </recommendedName>
</protein>
<evidence type="ECO:0008006" key="4">
    <source>
        <dbReference type="Google" id="ProtNLM"/>
    </source>
</evidence>
<evidence type="ECO:0000313" key="2">
    <source>
        <dbReference type="EMBL" id="SHM86484.1"/>
    </source>
</evidence>
<dbReference type="EMBL" id="FRCX01000003">
    <property type="protein sequence ID" value="SHM86484.1"/>
    <property type="molecule type" value="Genomic_DNA"/>
</dbReference>
<dbReference type="STRING" id="551987.SAMN05192549_10350"/>
<feature type="chain" id="PRO_5013201138" description="Sel1 repeat family protein" evidence="1">
    <location>
        <begin position="23"/>
        <end position="220"/>
    </location>
</feature>
<sequence>MRFTYRAIALASALFAAGWWWLTPSPPTATQPVPGAGTAGAVADGSPRALPFTGTTDAVHSAAQQRIELREQRMAQGGYGTPQEYFYLPLAKLREMGARGDIYALLQLGQQYWDEPDTIASQHGLDNGVPAARQAEAYFTQAVMSGATQPALTLASKLSASDPVESYAWATFAEKLQLQGAPELVAQLRARLTERELEAAMASGDKKYAEFTSNPTPSPN</sequence>
<dbReference type="OrthoDB" id="8781926at2"/>
<organism evidence="2 3">
    <name type="scientific">Duganella sacchari</name>
    <dbReference type="NCBI Taxonomy" id="551987"/>
    <lineage>
        <taxon>Bacteria</taxon>
        <taxon>Pseudomonadati</taxon>
        <taxon>Pseudomonadota</taxon>
        <taxon>Betaproteobacteria</taxon>
        <taxon>Burkholderiales</taxon>
        <taxon>Oxalobacteraceae</taxon>
        <taxon>Telluria group</taxon>
        <taxon>Duganella</taxon>
    </lineage>
</organism>
<feature type="signal peptide" evidence="1">
    <location>
        <begin position="1"/>
        <end position="22"/>
    </location>
</feature>